<keyword evidence="8" id="KW-1185">Reference proteome</keyword>
<keyword evidence="4" id="KW-0472">Membrane</keyword>
<evidence type="ECO:0000256" key="1">
    <source>
        <dbReference type="ARBA" id="ARBA00004370"/>
    </source>
</evidence>
<dbReference type="Proteomes" id="UP000193411">
    <property type="component" value="Unassembled WGS sequence"/>
</dbReference>
<dbReference type="Pfam" id="PF04116">
    <property type="entry name" value="FA_hydroxylase"/>
    <property type="match status" value="1"/>
</dbReference>
<evidence type="ECO:0000256" key="4">
    <source>
        <dbReference type="ARBA" id="ARBA00023136"/>
    </source>
</evidence>
<organism evidence="7 8">
    <name type="scientific">Catenaria anguillulae PL171</name>
    <dbReference type="NCBI Taxonomy" id="765915"/>
    <lineage>
        <taxon>Eukaryota</taxon>
        <taxon>Fungi</taxon>
        <taxon>Fungi incertae sedis</taxon>
        <taxon>Blastocladiomycota</taxon>
        <taxon>Blastocladiomycetes</taxon>
        <taxon>Blastocladiales</taxon>
        <taxon>Catenariaceae</taxon>
        <taxon>Catenaria</taxon>
    </lineage>
</organism>
<gene>
    <name evidence="7" type="ORF">BCR44DRAFT_1399553</name>
</gene>
<dbReference type="GO" id="GO:0008610">
    <property type="term" value="P:lipid biosynthetic process"/>
    <property type="evidence" value="ECO:0007669"/>
    <property type="project" value="InterPro"/>
</dbReference>
<dbReference type="GO" id="GO:0005506">
    <property type="term" value="F:iron ion binding"/>
    <property type="evidence" value="ECO:0007669"/>
    <property type="project" value="InterPro"/>
</dbReference>
<evidence type="ECO:0000256" key="2">
    <source>
        <dbReference type="ARBA" id="ARBA00022692"/>
    </source>
</evidence>
<reference evidence="7 8" key="1">
    <citation type="submission" date="2016-07" db="EMBL/GenBank/DDBJ databases">
        <title>Pervasive Adenine N6-methylation of Active Genes in Fungi.</title>
        <authorList>
            <consortium name="DOE Joint Genome Institute"/>
            <person name="Mondo S.J."/>
            <person name="Dannebaum R.O."/>
            <person name="Kuo R.C."/>
            <person name="Labutti K."/>
            <person name="Haridas S."/>
            <person name="Kuo A."/>
            <person name="Salamov A."/>
            <person name="Ahrendt S.R."/>
            <person name="Lipzen A."/>
            <person name="Sullivan W."/>
            <person name="Andreopoulos W.B."/>
            <person name="Clum A."/>
            <person name="Lindquist E."/>
            <person name="Daum C."/>
            <person name="Ramamoorthy G.K."/>
            <person name="Gryganskyi A."/>
            <person name="Culley D."/>
            <person name="Magnuson J.K."/>
            <person name="James T.Y."/>
            <person name="O'Malley M.A."/>
            <person name="Stajich J.E."/>
            <person name="Spatafora J.W."/>
            <person name="Visel A."/>
            <person name="Grigoriev I.V."/>
        </authorList>
    </citation>
    <scope>NUCLEOTIDE SEQUENCE [LARGE SCALE GENOMIC DNA]</scope>
    <source>
        <strain evidence="7 8">PL171</strain>
    </source>
</reference>
<evidence type="ECO:0000256" key="5">
    <source>
        <dbReference type="SAM" id="MobiDB-lite"/>
    </source>
</evidence>
<protein>
    <recommendedName>
        <fullName evidence="6">Fatty acid hydroxylase domain-containing protein</fullName>
    </recommendedName>
</protein>
<sequence>MRATWAAWVTSMGVGGFMTYGLFVWTTALYYTHAGILGLLDVSLRYPQSALGRWAKAHKIQDAKLVTGADWFKCLKVVVRNQLTINIPWVCCTSASCTPGRLRACSGGDANVLDVEGKGTTWAATMPSAAQVGKEFLVCALVEELLFYSSHRLFHWGPLYKRFHKIHHEFTAPIGLAATYAHPLEHTLSNLTPVLLGPALFGMHPLSAFVWITLAITTTIHTHSGYELYGWPTARKHDWHHYAFIYQFGVSGVVDKWLGTDGGERYRRYVHRYDERVRMVREGKGTPEEADRADDEDEKLK</sequence>
<evidence type="ECO:0000256" key="3">
    <source>
        <dbReference type="ARBA" id="ARBA00022989"/>
    </source>
</evidence>
<evidence type="ECO:0000259" key="6">
    <source>
        <dbReference type="Pfam" id="PF04116"/>
    </source>
</evidence>
<keyword evidence="2" id="KW-0812">Transmembrane</keyword>
<proteinExistence type="predicted"/>
<comment type="subcellular location">
    <subcellularLocation>
        <location evidence="1">Membrane</location>
    </subcellularLocation>
</comment>
<feature type="region of interest" description="Disordered" evidence="5">
    <location>
        <begin position="282"/>
        <end position="301"/>
    </location>
</feature>
<dbReference type="InterPro" id="IPR006694">
    <property type="entry name" value="Fatty_acid_hydroxylase"/>
</dbReference>
<name>A0A1Y2I0R7_9FUNG</name>
<dbReference type="InterPro" id="IPR050307">
    <property type="entry name" value="Sterol_Desaturase_Related"/>
</dbReference>
<accession>A0A1Y2I0R7</accession>
<comment type="caution">
    <text evidence="7">The sequence shown here is derived from an EMBL/GenBank/DDBJ whole genome shotgun (WGS) entry which is preliminary data.</text>
</comment>
<dbReference type="EMBL" id="MCFL01000003">
    <property type="protein sequence ID" value="ORZ40450.1"/>
    <property type="molecule type" value="Genomic_DNA"/>
</dbReference>
<dbReference type="PANTHER" id="PTHR11863">
    <property type="entry name" value="STEROL DESATURASE"/>
    <property type="match status" value="1"/>
</dbReference>
<dbReference type="STRING" id="765915.A0A1Y2I0R7"/>
<evidence type="ECO:0000313" key="8">
    <source>
        <dbReference type="Proteomes" id="UP000193411"/>
    </source>
</evidence>
<dbReference type="OrthoDB" id="408954at2759"/>
<dbReference type="AlphaFoldDB" id="A0A1Y2I0R7"/>
<dbReference type="GO" id="GO:0016491">
    <property type="term" value="F:oxidoreductase activity"/>
    <property type="evidence" value="ECO:0007669"/>
    <property type="project" value="InterPro"/>
</dbReference>
<feature type="domain" description="Fatty acid hydroxylase" evidence="6">
    <location>
        <begin position="136"/>
        <end position="260"/>
    </location>
</feature>
<evidence type="ECO:0000313" key="7">
    <source>
        <dbReference type="EMBL" id="ORZ40450.1"/>
    </source>
</evidence>
<feature type="compositionally biased region" description="Acidic residues" evidence="5">
    <location>
        <begin position="291"/>
        <end position="301"/>
    </location>
</feature>
<dbReference type="GO" id="GO:0016020">
    <property type="term" value="C:membrane"/>
    <property type="evidence" value="ECO:0007669"/>
    <property type="project" value="UniProtKB-SubCell"/>
</dbReference>
<keyword evidence="3" id="KW-1133">Transmembrane helix</keyword>